<dbReference type="EMBL" id="JXXV01000015">
    <property type="protein sequence ID" value="KJY83475.1"/>
    <property type="molecule type" value="Genomic_DNA"/>
</dbReference>
<dbReference type="STRING" id="579748.TW81_08225"/>
<keyword evidence="3" id="KW-0808">Transferase</keyword>
<comment type="caution">
    <text evidence="3">The sequence shown here is derived from an EMBL/GenBank/DDBJ whole genome shotgun (WGS) entry which is preliminary data.</text>
</comment>
<dbReference type="Proteomes" id="UP000033673">
    <property type="component" value="Unassembled WGS sequence"/>
</dbReference>
<dbReference type="InterPro" id="IPR050356">
    <property type="entry name" value="SulA_CellDiv_inhibitor"/>
</dbReference>
<dbReference type="OrthoDB" id="5298951at2"/>
<evidence type="ECO:0000256" key="1">
    <source>
        <dbReference type="ARBA" id="ARBA00022763"/>
    </source>
</evidence>
<keyword evidence="4" id="KW-1185">Reference proteome</keyword>
<gene>
    <name evidence="3" type="ORF">TW81_08225</name>
</gene>
<reference evidence="3 4" key="1">
    <citation type="journal article" date="2015" name="BMC Genomics">
        <title>Genome mining reveals unlocked bioactive potential of marine Gram-negative bacteria.</title>
        <authorList>
            <person name="Machado H."/>
            <person name="Sonnenschein E.C."/>
            <person name="Melchiorsen J."/>
            <person name="Gram L."/>
        </authorList>
    </citation>
    <scope>NUCLEOTIDE SEQUENCE [LARGE SCALE GENOMIC DNA]</scope>
    <source>
        <strain evidence="3 4">S2757</strain>
    </source>
</reference>
<dbReference type="GO" id="GO:0016740">
    <property type="term" value="F:transferase activity"/>
    <property type="evidence" value="ECO:0007669"/>
    <property type="project" value="UniProtKB-KW"/>
</dbReference>
<evidence type="ECO:0000313" key="4">
    <source>
        <dbReference type="Proteomes" id="UP000033673"/>
    </source>
</evidence>
<dbReference type="GO" id="GO:0006281">
    <property type="term" value="P:DNA repair"/>
    <property type="evidence" value="ECO:0007669"/>
    <property type="project" value="InterPro"/>
</dbReference>
<dbReference type="PANTHER" id="PTHR35369:SF2">
    <property type="entry name" value="BLR3025 PROTEIN"/>
    <property type="match status" value="1"/>
</dbReference>
<name>A0A0F4NJZ1_9VIBR</name>
<feature type="domain" description="UmuC" evidence="2">
    <location>
        <begin position="23"/>
        <end position="142"/>
    </location>
</feature>
<dbReference type="Gene3D" id="3.40.1170.60">
    <property type="match status" value="1"/>
</dbReference>
<protein>
    <submittedName>
        <fullName evidence="3">Nucleotidyltransferase</fullName>
    </submittedName>
</protein>
<dbReference type="AlphaFoldDB" id="A0A0F4NJZ1"/>
<dbReference type="RefSeq" id="WP_045955231.1">
    <property type="nucleotide sequence ID" value="NZ_JXXV01000015.1"/>
</dbReference>
<dbReference type="PATRIC" id="fig|579748.3.peg.1692"/>
<dbReference type="PANTHER" id="PTHR35369">
    <property type="entry name" value="BLR3025 PROTEIN-RELATED"/>
    <property type="match status" value="1"/>
</dbReference>
<evidence type="ECO:0000313" key="3">
    <source>
        <dbReference type="EMBL" id="KJY83475.1"/>
    </source>
</evidence>
<keyword evidence="1" id="KW-0227">DNA damage</keyword>
<sequence>MQSWLYLHFPTLQLDALFSEQASLPLAIVESKRFKIVQCNDMAREQGVQVGMGLGSASTMCHQLQIHPYDKKVEHTTLHNIAQWLYMVTSDICLFPPQGILLKVTNMLSLYGGLDAYWQRVTKHLAQLQLNYYYSSGFSPFSAMALSKANAALLTLEKEPHLKVIEPFPLAATELDSKMVEKLQRVGIDTLKELLEIPITELARRFDIDLVNYVGKLMGQFKHPIDFYHPPEQFESYQELLFDIENIQWLEKPLIKLLTKLEWFLTLRNQVGYELELVLQQRDQEDASVRFYSASGDYLAVRWMTLCQLTMEALQLNAPVQGLTLRLIRSGELESTSADLFRGFQGAQTELDLIGLLQAKLGKSKVRKVAHSRDPRPDKATLLCDPTLPMSMIEASQRLRPNIVLPTPEPLQEKVSIIQGPERFVTGWWDGDEMTRDYFIARSDQGRWLWLFRNQDQQWFVHGLFC</sequence>
<dbReference type="Pfam" id="PF00817">
    <property type="entry name" value="IMS"/>
    <property type="match status" value="1"/>
</dbReference>
<evidence type="ECO:0000259" key="2">
    <source>
        <dbReference type="Pfam" id="PF00817"/>
    </source>
</evidence>
<accession>A0A0F4NJZ1</accession>
<dbReference type="InterPro" id="IPR001126">
    <property type="entry name" value="UmuC"/>
</dbReference>
<proteinExistence type="predicted"/>
<dbReference type="CDD" id="cd03468">
    <property type="entry name" value="PolY_like"/>
    <property type="match status" value="1"/>
</dbReference>
<dbReference type="SUPFAM" id="SSF56672">
    <property type="entry name" value="DNA/RNA polymerases"/>
    <property type="match status" value="1"/>
</dbReference>
<dbReference type="InterPro" id="IPR043502">
    <property type="entry name" value="DNA/RNA_pol_sf"/>
</dbReference>
<organism evidence="3 4">
    <name type="scientific">Vibrio galatheae</name>
    <dbReference type="NCBI Taxonomy" id="579748"/>
    <lineage>
        <taxon>Bacteria</taxon>
        <taxon>Pseudomonadati</taxon>
        <taxon>Pseudomonadota</taxon>
        <taxon>Gammaproteobacteria</taxon>
        <taxon>Vibrionales</taxon>
        <taxon>Vibrionaceae</taxon>
        <taxon>Vibrio</taxon>
    </lineage>
</organism>